<evidence type="ECO:0000256" key="2">
    <source>
        <dbReference type="SAM" id="Phobius"/>
    </source>
</evidence>
<feature type="transmembrane region" description="Helical" evidence="2">
    <location>
        <begin position="337"/>
        <end position="356"/>
    </location>
</feature>
<keyword evidence="2" id="KW-1133">Transmembrane helix</keyword>
<dbReference type="EMBL" id="JBHSGI010000024">
    <property type="protein sequence ID" value="MFC4670304.1"/>
    <property type="molecule type" value="Genomic_DNA"/>
</dbReference>
<keyword evidence="2" id="KW-0472">Membrane</keyword>
<keyword evidence="4" id="KW-1185">Reference proteome</keyword>
<reference evidence="4" key="1">
    <citation type="journal article" date="2019" name="Int. J. Syst. Evol. Microbiol.">
        <title>The Global Catalogue of Microorganisms (GCM) 10K type strain sequencing project: providing services to taxonomists for standard genome sequencing and annotation.</title>
        <authorList>
            <consortium name="The Broad Institute Genomics Platform"/>
            <consortium name="The Broad Institute Genome Sequencing Center for Infectious Disease"/>
            <person name="Wu L."/>
            <person name="Ma J."/>
        </authorList>
    </citation>
    <scope>NUCLEOTIDE SEQUENCE [LARGE SCALE GENOMIC DNA]</scope>
    <source>
        <strain evidence="4">CGMCC 4.7283</strain>
    </source>
</reference>
<dbReference type="Proteomes" id="UP001595973">
    <property type="component" value="Unassembled WGS sequence"/>
</dbReference>
<evidence type="ECO:0000256" key="1">
    <source>
        <dbReference type="SAM" id="MobiDB-lite"/>
    </source>
</evidence>
<sequence length="382" mass="40967">MKIRQALQQMTDPILTIQAALLYRATPELNFADLRDRLNATLASSGIPPLEDSPLSSDQFALFRNTRLHISIAVHRTPLPAAGLKTALAAPASRSKRCDFERLLAQSHAHVVLSVGDGPTPAALEPVTPAPAAIKLALLNRVMALVHERAPGIAAHLCTNDLFFTPAEIDAAAAQQIPPGMVMHPLKADGPARALRLCNSEVLIGKVLEIHDIPTSVPVSMQLTLANTLVTQHLAGALPLEDGDRLEDAVGMALTVRHGRPASSAPKGRIIVSFDSPDLPRAPRWEVSTYQPHPGYAASPTPPEAAPPGETRDWQPPPRSSYRGRVADVAGKSSSNWMIWVGIGLFLWIGLPLLHIPQMVLQAAFSDAPLLSDQPPAAHKTR</sequence>
<organism evidence="3 4">
    <name type="scientific">Seohaeicola nanhaiensis</name>
    <dbReference type="NCBI Taxonomy" id="1387282"/>
    <lineage>
        <taxon>Bacteria</taxon>
        <taxon>Pseudomonadati</taxon>
        <taxon>Pseudomonadota</taxon>
        <taxon>Alphaproteobacteria</taxon>
        <taxon>Rhodobacterales</taxon>
        <taxon>Roseobacteraceae</taxon>
        <taxon>Seohaeicola</taxon>
    </lineage>
</organism>
<protein>
    <submittedName>
        <fullName evidence="3">Uncharacterized protein</fullName>
    </submittedName>
</protein>
<accession>A0ABV9KKF4</accession>
<feature type="region of interest" description="Disordered" evidence="1">
    <location>
        <begin position="283"/>
        <end position="324"/>
    </location>
</feature>
<gene>
    <name evidence="3" type="ORF">ACFO5X_17190</name>
</gene>
<evidence type="ECO:0000313" key="4">
    <source>
        <dbReference type="Proteomes" id="UP001595973"/>
    </source>
</evidence>
<keyword evidence="2" id="KW-0812">Transmembrane</keyword>
<comment type="caution">
    <text evidence="3">The sequence shown here is derived from an EMBL/GenBank/DDBJ whole genome shotgun (WGS) entry which is preliminary data.</text>
</comment>
<proteinExistence type="predicted"/>
<evidence type="ECO:0000313" key="3">
    <source>
        <dbReference type="EMBL" id="MFC4670304.1"/>
    </source>
</evidence>
<name>A0ABV9KKF4_9RHOB</name>
<dbReference type="RefSeq" id="WP_380719162.1">
    <property type="nucleotide sequence ID" value="NZ_JBHSGI010000024.1"/>
</dbReference>